<evidence type="ECO:0000256" key="1">
    <source>
        <dbReference type="SAM" id="Coils"/>
    </source>
</evidence>
<gene>
    <name evidence="3" type="ORF">DIT97_25590</name>
</gene>
<name>A0A3D3RBM4_9PLAN</name>
<evidence type="ECO:0000259" key="2">
    <source>
        <dbReference type="Pfam" id="PF13360"/>
    </source>
</evidence>
<accession>A0A3D3RBM4</accession>
<evidence type="ECO:0000313" key="3">
    <source>
        <dbReference type="EMBL" id="HCO26223.1"/>
    </source>
</evidence>
<organism evidence="3 4">
    <name type="scientific">Gimesia maris</name>
    <dbReference type="NCBI Taxonomy" id="122"/>
    <lineage>
        <taxon>Bacteria</taxon>
        <taxon>Pseudomonadati</taxon>
        <taxon>Planctomycetota</taxon>
        <taxon>Planctomycetia</taxon>
        <taxon>Planctomycetales</taxon>
        <taxon>Planctomycetaceae</taxon>
        <taxon>Gimesia</taxon>
    </lineage>
</organism>
<dbReference type="SMART" id="SM00564">
    <property type="entry name" value="PQQ"/>
    <property type="match status" value="3"/>
</dbReference>
<comment type="caution">
    <text evidence="3">The sequence shown here is derived from an EMBL/GenBank/DDBJ whole genome shotgun (WGS) entry which is preliminary data.</text>
</comment>
<dbReference type="Pfam" id="PF13360">
    <property type="entry name" value="PQQ_2"/>
    <property type="match status" value="1"/>
</dbReference>
<dbReference type="EMBL" id="DQAY01000153">
    <property type="protein sequence ID" value="HCO26223.1"/>
    <property type="molecule type" value="Genomic_DNA"/>
</dbReference>
<keyword evidence="1" id="KW-0175">Coiled coil</keyword>
<feature type="domain" description="Pyrrolo-quinoline quinone repeat" evidence="2">
    <location>
        <begin position="115"/>
        <end position="240"/>
    </location>
</feature>
<dbReference type="PANTHER" id="PTHR34512">
    <property type="entry name" value="CELL SURFACE PROTEIN"/>
    <property type="match status" value="1"/>
</dbReference>
<dbReference type="InterPro" id="IPR015943">
    <property type="entry name" value="WD40/YVTN_repeat-like_dom_sf"/>
</dbReference>
<dbReference type="InterPro" id="IPR011047">
    <property type="entry name" value="Quinoprotein_ADH-like_sf"/>
</dbReference>
<dbReference type="InterPro" id="IPR018391">
    <property type="entry name" value="PQQ_b-propeller_rpt"/>
</dbReference>
<dbReference type="Proteomes" id="UP000263642">
    <property type="component" value="Unassembled WGS sequence"/>
</dbReference>
<dbReference type="InterPro" id="IPR002372">
    <property type="entry name" value="PQQ_rpt_dom"/>
</dbReference>
<evidence type="ECO:0000313" key="4">
    <source>
        <dbReference type="Proteomes" id="UP000263642"/>
    </source>
</evidence>
<protein>
    <recommendedName>
        <fullName evidence="2">Pyrrolo-quinoline quinone repeat domain-containing protein</fullName>
    </recommendedName>
</protein>
<reference evidence="3 4" key="1">
    <citation type="journal article" date="2018" name="Nat. Biotechnol.">
        <title>A standardized bacterial taxonomy based on genome phylogeny substantially revises the tree of life.</title>
        <authorList>
            <person name="Parks D.H."/>
            <person name="Chuvochina M."/>
            <person name="Waite D.W."/>
            <person name="Rinke C."/>
            <person name="Skarshewski A."/>
            <person name="Chaumeil P.A."/>
            <person name="Hugenholtz P."/>
        </authorList>
    </citation>
    <scope>NUCLEOTIDE SEQUENCE [LARGE SCALE GENOMIC DNA]</scope>
    <source>
        <strain evidence="3">UBA9375</strain>
    </source>
</reference>
<proteinExistence type="predicted"/>
<dbReference type="SUPFAM" id="SSF50998">
    <property type="entry name" value="Quinoprotein alcohol dehydrogenase-like"/>
    <property type="match status" value="2"/>
</dbReference>
<feature type="coiled-coil region" evidence="1">
    <location>
        <begin position="383"/>
        <end position="417"/>
    </location>
</feature>
<dbReference type="PANTHER" id="PTHR34512:SF30">
    <property type="entry name" value="OUTER MEMBRANE PROTEIN ASSEMBLY FACTOR BAMB"/>
    <property type="match status" value="1"/>
</dbReference>
<sequence>MSNHKFYQAFQSALPPGTLIRHSLKLLPQSFYILLIVLNGNLVSHATDWPTYQHDNRRSAVTPDKLTFPLQQIWIRQSESQPRPAWARPAKWDAYAEVKGLQAMRNYDHAFYTIAVGDAIWFGSSVDDAVHCIDATTGQERWVFFTDGPVRIAPAWHAGKVYFGSDDGFVYCLEAKTGTLIWKYQAAGNDRLIPNNGKLISSWPCRTGVLVQNNKAYFGASLLPWQPSWLCAINAESGEVEGSGTYKIPLPKMTLEASMLASDTDLYVLQGRSFPALFQLADGKFKGVSGEGRQGGGAYGYLTEDSDFVSGLGSLRGALVLHKDAENPQTVILEGADRILVSDQYAFLHSGKEISAFSHPQYLALNRRSATLHALQASLQSELAKQLKVREKSKSEIEDLQNKIQATQKDILKVTTLLKKCLRWRVPFPEVHSFVLADDTLLAGSDHKVVAIDVASGEILGDLKVEGKALGLTVANGRLFVSTSTGAIYCFATN</sequence>
<dbReference type="Gene3D" id="2.130.10.10">
    <property type="entry name" value="YVTN repeat-like/Quinoprotein amine dehydrogenase"/>
    <property type="match status" value="2"/>
</dbReference>
<dbReference type="AlphaFoldDB" id="A0A3D3RBM4"/>